<sequence length="131" mass="15217">MARWYPHMDANVQDQQPPSSVVRTQIQAHRRCRAGSPQSVRFTSMDHQRYTHMRSSPTRHHQNVDDLSLPDDNLNFARQFEASTLLYVSPLHLVVNAEATKGRTMDRDDVGCTVELQKIVRESIRWMRKCA</sequence>
<evidence type="ECO:0000313" key="1">
    <source>
        <dbReference type="EMBL" id="KAG0521294.1"/>
    </source>
</evidence>
<gene>
    <name evidence="1" type="ORF">BDA96_08G148400</name>
</gene>
<comment type="caution">
    <text evidence="1">The sequence shown here is derived from an EMBL/GenBank/DDBJ whole genome shotgun (WGS) entry which is preliminary data.</text>
</comment>
<protein>
    <submittedName>
        <fullName evidence="1">Uncharacterized protein</fullName>
    </submittedName>
</protein>
<organism evidence="1 2">
    <name type="scientific">Sorghum bicolor</name>
    <name type="common">Sorghum</name>
    <name type="synonym">Sorghum vulgare</name>
    <dbReference type="NCBI Taxonomy" id="4558"/>
    <lineage>
        <taxon>Eukaryota</taxon>
        <taxon>Viridiplantae</taxon>
        <taxon>Streptophyta</taxon>
        <taxon>Embryophyta</taxon>
        <taxon>Tracheophyta</taxon>
        <taxon>Spermatophyta</taxon>
        <taxon>Magnoliopsida</taxon>
        <taxon>Liliopsida</taxon>
        <taxon>Poales</taxon>
        <taxon>Poaceae</taxon>
        <taxon>PACMAD clade</taxon>
        <taxon>Panicoideae</taxon>
        <taxon>Andropogonodae</taxon>
        <taxon>Andropogoneae</taxon>
        <taxon>Sorghinae</taxon>
        <taxon>Sorghum</taxon>
    </lineage>
</organism>
<proteinExistence type="predicted"/>
<evidence type="ECO:0000313" key="2">
    <source>
        <dbReference type="Proteomes" id="UP000807115"/>
    </source>
</evidence>
<dbReference type="Proteomes" id="UP000807115">
    <property type="component" value="Chromosome 8"/>
</dbReference>
<reference evidence="1" key="1">
    <citation type="journal article" date="2019" name="BMC Genomics">
        <title>A new reference genome for Sorghum bicolor reveals high levels of sequence similarity between sweet and grain genotypes: implications for the genetics of sugar metabolism.</title>
        <authorList>
            <person name="Cooper E.A."/>
            <person name="Brenton Z.W."/>
            <person name="Flinn B.S."/>
            <person name="Jenkins J."/>
            <person name="Shu S."/>
            <person name="Flowers D."/>
            <person name="Luo F."/>
            <person name="Wang Y."/>
            <person name="Xia P."/>
            <person name="Barry K."/>
            <person name="Daum C."/>
            <person name="Lipzen A."/>
            <person name="Yoshinaga Y."/>
            <person name="Schmutz J."/>
            <person name="Saski C."/>
            <person name="Vermerris W."/>
            <person name="Kresovich S."/>
        </authorList>
    </citation>
    <scope>NUCLEOTIDE SEQUENCE</scope>
</reference>
<dbReference type="AlphaFoldDB" id="A0A921QFF7"/>
<name>A0A921QFF7_SORBI</name>
<reference evidence="1" key="2">
    <citation type="submission" date="2020-10" db="EMBL/GenBank/DDBJ databases">
        <authorList>
            <person name="Cooper E.A."/>
            <person name="Brenton Z.W."/>
            <person name="Flinn B.S."/>
            <person name="Jenkins J."/>
            <person name="Shu S."/>
            <person name="Flowers D."/>
            <person name="Luo F."/>
            <person name="Wang Y."/>
            <person name="Xia P."/>
            <person name="Barry K."/>
            <person name="Daum C."/>
            <person name="Lipzen A."/>
            <person name="Yoshinaga Y."/>
            <person name="Schmutz J."/>
            <person name="Saski C."/>
            <person name="Vermerris W."/>
            <person name="Kresovich S."/>
        </authorList>
    </citation>
    <scope>NUCLEOTIDE SEQUENCE</scope>
</reference>
<accession>A0A921QFF7</accession>
<dbReference type="EMBL" id="CM027687">
    <property type="protein sequence ID" value="KAG0521294.1"/>
    <property type="molecule type" value="Genomic_DNA"/>
</dbReference>